<keyword evidence="7" id="KW-1185">Reference proteome</keyword>
<proteinExistence type="predicted"/>
<accession>U4KZ97</accession>
<dbReference type="InterPro" id="IPR035965">
    <property type="entry name" value="PAS-like_dom_sf"/>
</dbReference>
<sequence>MATIRNQDSPPPTTASTVSTATTATFSERTSVPSTTPSIQGKPERLDVIDDIDSSYDLLPRNDAPAVESPEQLGDKIFGAPHLSTILSQPMLLSNFADFLTHQDGDGIKTLVRYLDATKALKALEYSNAIMGGEVEIRNPALEKRQKDAFDLLLTELTSYVTHHLVEQVSRNVVRRVTAGEGDDGALAGLEDGLGECFCLTDPRRDGNPIIFMSEEFNKITQYGSQYAIGKNCRFLHGPRTNRKTVSRLREAISAQRETSEVLLNYRRDGSSFFNLLLVAPLFDSHGILRYYIGAQVDVTQLLRNGAGMESLAAAAVKEDNAEDSAEEETDVFRELTELFNDNEIETVKMYSGRLHRGRGLKRENATRFGKDRSRSRVVLKEGTPTQENTNFTSSSIPPSLKGVYKNYLLVRPYPSLKILFTSPSMRTPDIHQAHLLNKIGGSNRVKEELTSALVAGRGVTAKVLWLSNRDIERGGPGTEKWLHCTPLLDGNREIGVYMVLVVDPSEHRRPIVESYRPRTSSSQTEAGTTHEKLIGNGPSFASRSQSVDRLHPRTAEKRYLPLTPATSPPTSPVPRIIRQEVEVSIDENSTPPEFRLSNNFPHRRQSRNWAAKQEAEEKSAVDSFAKTLGMLAAN</sequence>
<evidence type="ECO:0000256" key="2">
    <source>
        <dbReference type="ARBA" id="ARBA00022643"/>
    </source>
</evidence>
<evidence type="ECO:0000256" key="1">
    <source>
        <dbReference type="ARBA" id="ARBA00022630"/>
    </source>
</evidence>
<feature type="compositionally biased region" description="Polar residues" evidence="4">
    <location>
        <begin position="26"/>
        <end position="39"/>
    </location>
</feature>
<feature type="region of interest" description="Disordered" evidence="4">
    <location>
        <begin position="1"/>
        <end position="43"/>
    </location>
</feature>
<name>U4KZ97_PYROM</name>
<dbReference type="PANTHER" id="PTHR47429">
    <property type="entry name" value="PROTEIN TWIN LOV 1"/>
    <property type="match status" value="1"/>
</dbReference>
<dbReference type="PROSITE" id="PS50113">
    <property type="entry name" value="PAC"/>
    <property type="match status" value="1"/>
</dbReference>
<protein>
    <submittedName>
        <fullName evidence="6">Similar to Phototropin-1B acc. no. Q2RBR1</fullName>
    </submittedName>
</protein>
<reference evidence="6 7" key="1">
    <citation type="journal article" date="2013" name="PLoS Genet.">
        <title>The genome and development-dependent transcriptomes of Pyronema confluens: a window into fungal evolution.</title>
        <authorList>
            <person name="Traeger S."/>
            <person name="Altegoer F."/>
            <person name="Freitag M."/>
            <person name="Gabaldon T."/>
            <person name="Kempken F."/>
            <person name="Kumar A."/>
            <person name="Marcet-Houben M."/>
            <person name="Poggeler S."/>
            <person name="Stajich J.E."/>
            <person name="Nowrousian M."/>
        </authorList>
    </citation>
    <scope>NUCLEOTIDE SEQUENCE [LARGE SCALE GENOMIC DNA]</scope>
    <source>
        <strain evidence="7">CBS 100304</strain>
        <tissue evidence="6">Vegetative mycelium</tissue>
    </source>
</reference>
<dbReference type="Pfam" id="PF13426">
    <property type="entry name" value="PAS_9"/>
    <property type="match status" value="1"/>
</dbReference>
<feature type="domain" description="PAC" evidence="5">
    <location>
        <begin position="258"/>
        <end position="311"/>
    </location>
</feature>
<dbReference type="SUPFAM" id="SSF55785">
    <property type="entry name" value="PYP-like sensor domain (PAS domain)"/>
    <property type="match status" value="1"/>
</dbReference>
<gene>
    <name evidence="6" type="ORF">PCON_07354</name>
</gene>
<keyword evidence="3" id="KW-0157">Chromophore</keyword>
<feature type="region of interest" description="Disordered" evidence="4">
    <location>
        <begin position="515"/>
        <end position="548"/>
    </location>
</feature>
<dbReference type="InterPro" id="IPR000700">
    <property type="entry name" value="PAS-assoc_C"/>
</dbReference>
<dbReference type="AlphaFoldDB" id="U4KZ97"/>
<dbReference type="STRING" id="1076935.U4KZ97"/>
<dbReference type="eggNOG" id="ENOG502QXB0">
    <property type="taxonomic scope" value="Eukaryota"/>
</dbReference>
<dbReference type="PANTHER" id="PTHR47429:SF9">
    <property type="entry name" value="PAS DOMAIN-CONTAINING PROTEIN"/>
    <property type="match status" value="1"/>
</dbReference>
<dbReference type="EMBL" id="HF935375">
    <property type="protein sequence ID" value="CCX07765.1"/>
    <property type="molecule type" value="Genomic_DNA"/>
</dbReference>
<dbReference type="Proteomes" id="UP000018144">
    <property type="component" value="Unassembled WGS sequence"/>
</dbReference>
<dbReference type="OMA" id="EFYNTTQ"/>
<dbReference type="Gene3D" id="3.30.450.20">
    <property type="entry name" value="PAS domain"/>
    <property type="match status" value="1"/>
</dbReference>
<organism evidence="6 7">
    <name type="scientific">Pyronema omphalodes (strain CBS 100304)</name>
    <name type="common">Pyronema confluens</name>
    <dbReference type="NCBI Taxonomy" id="1076935"/>
    <lineage>
        <taxon>Eukaryota</taxon>
        <taxon>Fungi</taxon>
        <taxon>Dikarya</taxon>
        <taxon>Ascomycota</taxon>
        <taxon>Pezizomycotina</taxon>
        <taxon>Pezizomycetes</taxon>
        <taxon>Pezizales</taxon>
        <taxon>Pyronemataceae</taxon>
        <taxon>Pyronema</taxon>
    </lineage>
</organism>
<evidence type="ECO:0000256" key="3">
    <source>
        <dbReference type="ARBA" id="ARBA00022991"/>
    </source>
</evidence>
<evidence type="ECO:0000259" key="5">
    <source>
        <dbReference type="PROSITE" id="PS50113"/>
    </source>
</evidence>
<evidence type="ECO:0000313" key="7">
    <source>
        <dbReference type="Proteomes" id="UP000018144"/>
    </source>
</evidence>
<keyword evidence="1" id="KW-0285">Flavoprotein</keyword>
<evidence type="ECO:0000256" key="4">
    <source>
        <dbReference type="SAM" id="MobiDB-lite"/>
    </source>
</evidence>
<feature type="compositionally biased region" description="Low complexity" evidence="4">
    <location>
        <begin position="14"/>
        <end position="25"/>
    </location>
</feature>
<keyword evidence="2" id="KW-0288">FMN</keyword>
<evidence type="ECO:0000313" key="6">
    <source>
        <dbReference type="EMBL" id="CCX07765.1"/>
    </source>
</evidence>
<feature type="compositionally biased region" description="Polar residues" evidence="4">
    <location>
        <begin position="518"/>
        <end position="528"/>
    </location>
</feature>
<dbReference type="GO" id="GO:0005634">
    <property type="term" value="C:nucleus"/>
    <property type="evidence" value="ECO:0007669"/>
    <property type="project" value="TreeGrafter"/>
</dbReference>
<dbReference type="NCBIfam" id="TIGR00229">
    <property type="entry name" value="sensory_box"/>
    <property type="match status" value="1"/>
</dbReference>
<dbReference type="InterPro" id="IPR000014">
    <property type="entry name" value="PAS"/>
</dbReference>
<dbReference type="OrthoDB" id="447251at2759"/>